<keyword evidence="5" id="KW-1185">Reference proteome</keyword>
<evidence type="ECO:0000313" key="5">
    <source>
        <dbReference type="Proteomes" id="UP000615755"/>
    </source>
</evidence>
<dbReference type="Pfam" id="PF00072">
    <property type="entry name" value="Response_reg"/>
    <property type="match status" value="1"/>
</dbReference>
<evidence type="ECO:0000259" key="3">
    <source>
        <dbReference type="PROSITE" id="PS50110"/>
    </source>
</evidence>
<organism evidence="4 5">
    <name type="scientific">Pseudoalteromonas aurantia 208</name>
    <dbReference type="NCBI Taxonomy" id="1314867"/>
    <lineage>
        <taxon>Bacteria</taxon>
        <taxon>Pseudomonadati</taxon>
        <taxon>Pseudomonadota</taxon>
        <taxon>Gammaproteobacteria</taxon>
        <taxon>Alteromonadales</taxon>
        <taxon>Pseudoalteromonadaceae</taxon>
        <taxon>Pseudoalteromonas</taxon>
    </lineage>
</organism>
<proteinExistence type="predicted"/>
<sequence>MQAENGAQAVTMLEEQQIDLLCLDLTMPELDGVGVLEAIKQRKIETYVVVISADIQPEMKSRVIGLGAIDFIEKPVTAEQLLTLLGQYGIR</sequence>
<dbReference type="PANTHER" id="PTHR44591:SF24">
    <property type="entry name" value="PROTEIN-GLUTAMATE METHYLESTERASE_PROTEIN-GLUTAMINE GLUTAMINASE 1"/>
    <property type="match status" value="1"/>
</dbReference>
<dbReference type="PROSITE" id="PS50110">
    <property type="entry name" value="RESPONSE_REGULATORY"/>
    <property type="match status" value="1"/>
</dbReference>
<dbReference type="InterPro" id="IPR001789">
    <property type="entry name" value="Sig_transdc_resp-reg_receiver"/>
</dbReference>
<feature type="domain" description="Response regulatory" evidence="3">
    <location>
        <begin position="1"/>
        <end position="89"/>
    </location>
</feature>
<evidence type="ECO:0000256" key="2">
    <source>
        <dbReference type="PROSITE-ProRule" id="PRU00169"/>
    </source>
</evidence>
<accession>A0ABR9E865</accession>
<keyword evidence="1 2" id="KW-0597">Phosphoprotein</keyword>
<name>A0ABR9E865_9GAMM</name>
<reference evidence="4 5" key="1">
    <citation type="submission" date="2015-03" db="EMBL/GenBank/DDBJ databases">
        <title>Genome sequence of Pseudoalteromonas aurantia.</title>
        <authorList>
            <person name="Xie B.-B."/>
            <person name="Rong J.-C."/>
            <person name="Qin Q.-L."/>
            <person name="Zhang Y.-Z."/>
        </authorList>
    </citation>
    <scope>NUCLEOTIDE SEQUENCE [LARGE SCALE GENOMIC DNA]</scope>
    <source>
        <strain evidence="4 5">208</strain>
    </source>
</reference>
<protein>
    <recommendedName>
        <fullName evidence="3">Response regulatory domain-containing protein</fullName>
    </recommendedName>
</protein>
<comment type="caution">
    <text evidence="4">The sequence shown here is derived from an EMBL/GenBank/DDBJ whole genome shotgun (WGS) entry which is preliminary data.</text>
</comment>
<gene>
    <name evidence="4" type="ORF">PAUR_a0504</name>
</gene>
<dbReference type="InterPro" id="IPR011006">
    <property type="entry name" value="CheY-like_superfamily"/>
</dbReference>
<evidence type="ECO:0000256" key="1">
    <source>
        <dbReference type="ARBA" id="ARBA00022553"/>
    </source>
</evidence>
<dbReference type="EMBL" id="AQGV01000012">
    <property type="protein sequence ID" value="MBE0367185.1"/>
    <property type="molecule type" value="Genomic_DNA"/>
</dbReference>
<dbReference type="InterPro" id="IPR050595">
    <property type="entry name" value="Bact_response_regulator"/>
</dbReference>
<dbReference type="PANTHER" id="PTHR44591">
    <property type="entry name" value="STRESS RESPONSE REGULATOR PROTEIN 1"/>
    <property type="match status" value="1"/>
</dbReference>
<feature type="modified residue" description="4-aspartylphosphate" evidence="2">
    <location>
        <position position="24"/>
    </location>
</feature>
<evidence type="ECO:0000313" key="4">
    <source>
        <dbReference type="EMBL" id="MBE0367185.1"/>
    </source>
</evidence>
<dbReference type="Gene3D" id="3.40.50.2300">
    <property type="match status" value="1"/>
</dbReference>
<dbReference type="SUPFAM" id="SSF52172">
    <property type="entry name" value="CheY-like"/>
    <property type="match status" value="1"/>
</dbReference>
<dbReference type="Proteomes" id="UP000615755">
    <property type="component" value="Unassembled WGS sequence"/>
</dbReference>